<keyword evidence="2" id="KW-1185">Reference proteome</keyword>
<sequence>MVGSARDATVETLDSDETRVTTAVLVSAAGRYMVT</sequence>
<comment type="caution">
    <text evidence="1">The sequence shown here is derived from an EMBL/GenBank/DDBJ whole genome shotgun (WGS) entry which is preliminary data.</text>
</comment>
<proteinExistence type="predicted"/>
<name>A0AAX6FGD5_IRIPA</name>
<organism evidence="1 2">
    <name type="scientific">Iris pallida</name>
    <name type="common">Sweet iris</name>
    <dbReference type="NCBI Taxonomy" id="29817"/>
    <lineage>
        <taxon>Eukaryota</taxon>
        <taxon>Viridiplantae</taxon>
        <taxon>Streptophyta</taxon>
        <taxon>Embryophyta</taxon>
        <taxon>Tracheophyta</taxon>
        <taxon>Spermatophyta</taxon>
        <taxon>Magnoliopsida</taxon>
        <taxon>Liliopsida</taxon>
        <taxon>Asparagales</taxon>
        <taxon>Iridaceae</taxon>
        <taxon>Iridoideae</taxon>
        <taxon>Irideae</taxon>
        <taxon>Iris</taxon>
    </lineage>
</organism>
<dbReference type="Proteomes" id="UP001140949">
    <property type="component" value="Unassembled WGS sequence"/>
</dbReference>
<reference evidence="1" key="2">
    <citation type="submission" date="2023-04" db="EMBL/GenBank/DDBJ databases">
        <authorList>
            <person name="Bruccoleri R.E."/>
            <person name="Oakeley E.J."/>
            <person name="Faust A.-M."/>
            <person name="Dessus-Babus S."/>
            <person name="Altorfer M."/>
            <person name="Burckhardt D."/>
            <person name="Oertli M."/>
            <person name="Naumann U."/>
            <person name="Petersen F."/>
            <person name="Wong J."/>
        </authorList>
    </citation>
    <scope>NUCLEOTIDE SEQUENCE</scope>
    <source>
        <strain evidence="1">GSM-AAB239-AS_SAM_17_03QT</strain>
        <tissue evidence="1">Leaf</tissue>
    </source>
</reference>
<evidence type="ECO:0000313" key="1">
    <source>
        <dbReference type="EMBL" id="KAJ6815342.1"/>
    </source>
</evidence>
<evidence type="ECO:0000313" key="2">
    <source>
        <dbReference type="Proteomes" id="UP001140949"/>
    </source>
</evidence>
<dbReference type="EMBL" id="JANAVB010029020">
    <property type="protein sequence ID" value="KAJ6815342.1"/>
    <property type="molecule type" value="Genomic_DNA"/>
</dbReference>
<protein>
    <submittedName>
        <fullName evidence="1">Basic proline-rich protein-like</fullName>
    </submittedName>
</protein>
<accession>A0AAX6FGD5</accession>
<reference evidence="1" key="1">
    <citation type="journal article" date="2023" name="GigaByte">
        <title>Genome assembly of the bearded iris, Iris pallida Lam.</title>
        <authorList>
            <person name="Bruccoleri R.E."/>
            <person name="Oakeley E.J."/>
            <person name="Faust A.M.E."/>
            <person name="Altorfer M."/>
            <person name="Dessus-Babus S."/>
            <person name="Burckhardt D."/>
            <person name="Oertli M."/>
            <person name="Naumann U."/>
            <person name="Petersen F."/>
            <person name="Wong J."/>
        </authorList>
    </citation>
    <scope>NUCLEOTIDE SEQUENCE</scope>
    <source>
        <strain evidence="1">GSM-AAB239-AS_SAM_17_03QT</strain>
    </source>
</reference>
<dbReference type="AlphaFoldDB" id="A0AAX6FGD5"/>
<gene>
    <name evidence="1" type="ORF">M6B38_134465</name>
</gene>